<feature type="domain" description="Polymerase beta nucleotidyltransferase" evidence="1">
    <location>
        <begin position="10"/>
        <end position="99"/>
    </location>
</feature>
<dbReference type="CDD" id="cd05403">
    <property type="entry name" value="NT_KNTase_like"/>
    <property type="match status" value="1"/>
</dbReference>
<sequence length="136" mass="15531">MLSEEIKKGLVDIINERVNSSFILLFGSYAKGTAREDSDIDLGYYAVELLSSYERFILAGELAQVAKREIDLVNIREVDTVFAMQIFSTGQLLSCRDENEFLKQRMKAFSMYINLNQQRAEVLQSIQERGSVFGDE</sequence>
<dbReference type="EMBL" id="CP015108">
    <property type="protein sequence ID" value="ARF14058.1"/>
    <property type="molecule type" value="Genomic_DNA"/>
</dbReference>
<evidence type="ECO:0000313" key="2">
    <source>
        <dbReference type="EMBL" id="ARF14058.1"/>
    </source>
</evidence>
<reference evidence="2 3" key="1">
    <citation type="submission" date="2016-04" db="EMBL/GenBank/DDBJ databases">
        <title>Comparative Genomics and Epigenetics of Sporosarcina ureae.</title>
        <authorList>
            <person name="Oliver A.S."/>
            <person name="Cooper K.K."/>
        </authorList>
    </citation>
    <scope>NUCLEOTIDE SEQUENCE [LARGE SCALE GENOMIC DNA]</scope>
    <source>
        <strain evidence="2 3">S204</strain>
    </source>
</reference>
<dbReference type="Gene3D" id="3.30.460.10">
    <property type="entry name" value="Beta Polymerase, domain 2"/>
    <property type="match status" value="1"/>
</dbReference>
<dbReference type="Pfam" id="PF18765">
    <property type="entry name" value="Polbeta"/>
    <property type="match status" value="1"/>
</dbReference>
<name>A0ABM6JVA2_SPOUR</name>
<evidence type="ECO:0000259" key="1">
    <source>
        <dbReference type="Pfam" id="PF18765"/>
    </source>
</evidence>
<evidence type="ECO:0000313" key="3">
    <source>
        <dbReference type="Proteomes" id="UP000192486"/>
    </source>
</evidence>
<protein>
    <submittedName>
        <fullName evidence="2">Nucleotidyltransferase</fullName>
    </submittedName>
</protein>
<organism evidence="2 3">
    <name type="scientific">Sporosarcina ureae</name>
    <dbReference type="NCBI Taxonomy" id="1571"/>
    <lineage>
        <taxon>Bacteria</taxon>
        <taxon>Bacillati</taxon>
        <taxon>Bacillota</taxon>
        <taxon>Bacilli</taxon>
        <taxon>Bacillales</taxon>
        <taxon>Caryophanaceae</taxon>
        <taxon>Sporosarcina</taxon>
    </lineage>
</organism>
<dbReference type="InterPro" id="IPR041633">
    <property type="entry name" value="Polbeta"/>
</dbReference>
<dbReference type="PANTHER" id="PTHR43852:SF2">
    <property type="entry name" value="PROTEIN ADENYLYLTRANSFERASE MNTA"/>
    <property type="match status" value="1"/>
</dbReference>
<gene>
    <name evidence="2" type="ORF">SporoS204_07820</name>
</gene>
<dbReference type="Proteomes" id="UP000192486">
    <property type="component" value="Chromosome"/>
</dbReference>
<accession>A0ABM6JVA2</accession>
<dbReference type="PANTHER" id="PTHR43852">
    <property type="entry name" value="NUCLEOTIDYLTRANSFERASE"/>
    <property type="match status" value="1"/>
</dbReference>
<dbReference type="NCBIfam" id="NF047752">
    <property type="entry name" value="MntA_antitoxin"/>
    <property type="match status" value="1"/>
</dbReference>
<dbReference type="InterPro" id="IPR043519">
    <property type="entry name" value="NT_sf"/>
</dbReference>
<proteinExistence type="predicted"/>
<dbReference type="InterPro" id="IPR052930">
    <property type="entry name" value="TA_antitoxin_MntA"/>
</dbReference>
<dbReference type="SUPFAM" id="SSF81301">
    <property type="entry name" value="Nucleotidyltransferase"/>
    <property type="match status" value="1"/>
</dbReference>
<keyword evidence="3" id="KW-1185">Reference proteome</keyword>